<gene>
    <name evidence="1" type="ORF">DPEC_G00275530</name>
</gene>
<keyword evidence="2" id="KW-1185">Reference proteome</keyword>
<dbReference type="Proteomes" id="UP001157502">
    <property type="component" value="Chromosome 25"/>
</dbReference>
<protein>
    <submittedName>
        <fullName evidence="1">Uncharacterized protein</fullName>
    </submittedName>
</protein>
<evidence type="ECO:0000313" key="2">
    <source>
        <dbReference type="Proteomes" id="UP001157502"/>
    </source>
</evidence>
<dbReference type="EMBL" id="CM055752">
    <property type="protein sequence ID" value="KAJ7992148.1"/>
    <property type="molecule type" value="Genomic_DNA"/>
</dbReference>
<sequence length="134" mass="15158">MALNILLARPNQGAFWVKVLAVSKQLPVFPRTYAHTPRGVGGERRHTDRDAWRRRSPDVGRGTHSREGTSVAFGADVKLCQLPSQEKPWTELIKTSFIPHKSLMDMYWKDLNAWWKPVGRADVAACPGAQKRQP</sequence>
<evidence type="ECO:0000313" key="1">
    <source>
        <dbReference type="EMBL" id="KAJ7992148.1"/>
    </source>
</evidence>
<organism evidence="1 2">
    <name type="scientific">Dallia pectoralis</name>
    <name type="common">Alaska blackfish</name>
    <dbReference type="NCBI Taxonomy" id="75939"/>
    <lineage>
        <taxon>Eukaryota</taxon>
        <taxon>Metazoa</taxon>
        <taxon>Chordata</taxon>
        <taxon>Craniata</taxon>
        <taxon>Vertebrata</taxon>
        <taxon>Euteleostomi</taxon>
        <taxon>Actinopterygii</taxon>
        <taxon>Neopterygii</taxon>
        <taxon>Teleostei</taxon>
        <taxon>Protacanthopterygii</taxon>
        <taxon>Esociformes</taxon>
        <taxon>Umbridae</taxon>
        <taxon>Dallia</taxon>
    </lineage>
</organism>
<accession>A0ACC2FLH3</accession>
<reference evidence="1" key="1">
    <citation type="submission" date="2021-05" db="EMBL/GenBank/DDBJ databases">
        <authorList>
            <person name="Pan Q."/>
            <person name="Jouanno E."/>
            <person name="Zahm M."/>
            <person name="Klopp C."/>
            <person name="Cabau C."/>
            <person name="Louis A."/>
            <person name="Berthelot C."/>
            <person name="Parey E."/>
            <person name="Roest Crollius H."/>
            <person name="Montfort J."/>
            <person name="Robinson-Rechavi M."/>
            <person name="Bouchez O."/>
            <person name="Lampietro C."/>
            <person name="Lopez Roques C."/>
            <person name="Donnadieu C."/>
            <person name="Postlethwait J."/>
            <person name="Bobe J."/>
            <person name="Dillon D."/>
            <person name="Chandos A."/>
            <person name="von Hippel F."/>
            <person name="Guiguen Y."/>
        </authorList>
    </citation>
    <scope>NUCLEOTIDE SEQUENCE</scope>
    <source>
        <strain evidence="1">YG-Jan2019</strain>
    </source>
</reference>
<name>A0ACC2FLH3_DALPE</name>
<proteinExistence type="predicted"/>
<comment type="caution">
    <text evidence="1">The sequence shown here is derived from an EMBL/GenBank/DDBJ whole genome shotgun (WGS) entry which is preliminary data.</text>
</comment>